<dbReference type="PROSITE" id="PS50991">
    <property type="entry name" value="PYR_CT"/>
    <property type="match status" value="1"/>
</dbReference>
<gene>
    <name evidence="3" type="primary">leuA_63</name>
    <name evidence="3" type="ORF">SDC9_171387</name>
</gene>
<accession>A0A645GJB0</accession>
<sequence>MQFSDTVGILTPGRAFDCVEELVRLGGLPVSYHGHNDLGFAVANALAAAKAGAEAVETTLFGVGERAGNCDMIAFVRAAWPAFELRPALRDCPAVERHAMEIMAGDGSAPV</sequence>
<dbReference type="Pfam" id="PF00682">
    <property type="entry name" value="HMGL-like"/>
    <property type="match status" value="1"/>
</dbReference>
<keyword evidence="1 3" id="KW-0808">Transferase</keyword>
<dbReference type="PANTHER" id="PTHR42880:SF1">
    <property type="entry name" value="ISOPROPYLMALATE_HOMOCITRATE_CITRAMALATE SYNTHASE FAMILY PROTEIN"/>
    <property type="match status" value="1"/>
</dbReference>
<reference evidence="3" key="1">
    <citation type="submission" date="2019-08" db="EMBL/GenBank/DDBJ databases">
        <authorList>
            <person name="Kucharzyk K."/>
            <person name="Murdoch R.W."/>
            <person name="Higgins S."/>
            <person name="Loffler F."/>
        </authorList>
    </citation>
    <scope>NUCLEOTIDE SEQUENCE</scope>
</reference>
<dbReference type="InterPro" id="IPR000891">
    <property type="entry name" value="PYR_CT"/>
</dbReference>
<dbReference type="GO" id="GO:0003852">
    <property type="term" value="F:2-isopropylmalate synthase activity"/>
    <property type="evidence" value="ECO:0007669"/>
    <property type="project" value="UniProtKB-EC"/>
</dbReference>
<evidence type="ECO:0000259" key="2">
    <source>
        <dbReference type="PROSITE" id="PS50991"/>
    </source>
</evidence>
<dbReference type="PROSITE" id="PS00816">
    <property type="entry name" value="AIPM_HOMOCIT_SYNTH_2"/>
    <property type="match status" value="1"/>
</dbReference>
<evidence type="ECO:0000313" key="3">
    <source>
        <dbReference type="EMBL" id="MPN23994.1"/>
    </source>
</evidence>
<comment type="caution">
    <text evidence="3">The sequence shown here is derived from an EMBL/GenBank/DDBJ whole genome shotgun (WGS) entry which is preliminary data.</text>
</comment>
<proteinExistence type="predicted"/>
<dbReference type="InterPro" id="IPR002034">
    <property type="entry name" value="AIPM/Hcit_synth_CS"/>
</dbReference>
<keyword evidence="3" id="KW-0012">Acyltransferase</keyword>
<dbReference type="EMBL" id="VSSQ01072664">
    <property type="protein sequence ID" value="MPN23994.1"/>
    <property type="molecule type" value="Genomic_DNA"/>
</dbReference>
<dbReference type="EC" id="2.3.3.13" evidence="3"/>
<dbReference type="Gene3D" id="3.20.20.70">
    <property type="entry name" value="Aldolase class I"/>
    <property type="match status" value="1"/>
</dbReference>
<dbReference type="InterPro" id="IPR013785">
    <property type="entry name" value="Aldolase_TIM"/>
</dbReference>
<dbReference type="PANTHER" id="PTHR42880">
    <property type="entry name" value="HOMOCITRATE SYNTHASE"/>
    <property type="match status" value="1"/>
</dbReference>
<dbReference type="SUPFAM" id="SSF51569">
    <property type="entry name" value="Aldolase"/>
    <property type="match status" value="1"/>
</dbReference>
<protein>
    <submittedName>
        <fullName evidence="3">2-isopropylmalate synthase</fullName>
        <ecNumber evidence="3">2.3.3.13</ecNumber>
    </submittedName>
</protein>
<organism evidence="3">
    <name type="scientific">bioreactor metagenome</name>
    <dbReference type="NCBI Taxonomy" id="1076179"/>
    <lineage>
        <taxon>unclassified sequences</taxon>
        <taxon>metagenomes</taxon>
        <taxon>ecological metagenomes</taxon>
    </lineage>
</organism>
<evidence type="ECO:0000256" key="1">
    <source>
        <dbReference type="ARBA" id="ARBA00022679"/>
    </source>
</evidence>
<dbReference type="GO" id="GO:0019752">
    <property type="term" value="P:carboxylic acid metabolic process"/>
    <property type="evidence" value="ECO:0007669"/>
    <property type="project" value="InterPro"/>
</dbReference>
<dbReference type="AlphaFoldDB" id="A0A645GJB0"/>
<feature type="domain" description="Pyruvate carboxyltransferase" evidence="2">
    <location>
        <begin position="1"/>
        <end position="101"/>
    </location>
</feature>
<name>A0A645GJB0_9ZZZZ</name>